<dbReference type="EC" id="3.1.3.18" evidence="5"/>
<reference evidence="5" key="1">
    <citation type="submission" date="2019-08" db="EMBL/GenBank/DDBJ databases">
        <authorList>
            <person name="Kucharzyk K."/>
            <person name="Murdoch R.W."/>
            <person name="Higgins S."/>
            <person name="Loffler F."/>
        </authorList>
    </citation>
    <scope>NUCLEOTIDE SEQUENCE</scope>
</reference>
<protein>
    <submittedName>
        <fullName evidence="5">Phosphoglycolate phosphatase</fullName>
        <ecNumber evidence="5">3.1.3.18</ecNumber>
    </submittedName>
</protein>
<dbReference type="InterPro" id="IPR006439">
    <property type="entry name" value="HAD-SF_hydro_IA"/>
</dbReference>
<comment type="cofactor">
    <cofactor evidence="1">
        <name>Mg(2+)</name>
        <dbReference type="ChEBI" id="CHEBI:18420"/>
    </cofactor>
</comment>
<dbReference type="SFLD" id="SFLDS00003">
    <property type="entry name" value="Haloacid_Dehalogenase"/>
    <property type="match status" value="1"/>
</dbReference>
<evidence type="ECO:0000256" key="1">
    <source>
        <dbReference type="ARBA" id="ARBA00001946"/>
    </source>
</evidence>
<dbReference type="PANTHER" id="PTHR46470">
    <property type="entry name" value="N-ACYLNEURAMINATE-9-PHOSPHATASE"/>
    <property type="match status" value="1"/>
</dbReference>
<sequence length="253" mass="28621">MTVIPVNSEGHLPRAVIFDMDNTLHDLRRARMCAADALMAYCGIFGDLHFYSLNKNPPSLIEDAVSLYLADGVEGEFHECTWLYHTLELACISPFEGVEEMLSELRSAGVRLAVISNADRPDMEKRMAVLGYAHYFELIVTPETFGVKKPDPLVYQKTLEALDVLPEETVMIGDKKNRDVRPPRELGIKGVHAVFGSFDKRDTICAVDSPAEFLALLKKVRRSWIERRFSNHNISREPADSLFLQPAKQEDRI</sequence>
<dbReference type="SFLD" id="SFLDG01129">
    <property type="entry name" value="C1.5:_HAD__Beta-PGM__Phosphata"/>
    <property type="match status" value="1"/>
</dbReference>
<dbReference type="EMBL" id="VSSQ01000222">
    <property type="protein sequence ID" value="MPL86464.1"/>
    <property type="molecule type" value="Genomic_DNA"/>
</dbReference>
<keyword evidence="4" id="KW-0460">Magnesium</keyword>
<dbReference type="SUPFAM" id="SSF56784">
    <property type="entry name" value="HAD-like"/>
    <property type="match status" value="1"/>
</dbReference>
<dbReference type="PRINTS" id="PR00413">
    <property type="entry name" value="HADHALOGNASE"/>
</dbReference>
<dbReference type="GO" id="GO:0008967">
    <property type="term" value="F:phosphoglycolate phosphatase activity"/>
    <property type="evidence" value="ECO:0007669"/>
    <property type="project" value="UniProtKB-EC"/>
</dbReference>
<evidence type="ECO:0000256" key="3">
    <source>
        <dbReference type="ARBA" id="ARBA00022801"/>
    </source>
</evidence>
<evidence type="ECO:0000256" key="4">
    <source>
        <dbReference type="ARBA" id="ARBA00022842"/>
    </source>
</evidence>
<dbReference type="Gene3D" id="3.40.50.1000">
    <property type="entry name" value="HAD superfamily/HAD-like"/>
    <property type="match status" value="1"/>
</dbReference>
<dbReference type="InterPro" id="IPR036412">
    <property type="entry name" value="HAD-like_sf"/>
</dbReference>
<dbReference type="GO" id="GO:0044281">
    <property type="term" value="P:small molecule metabolic process"/>
    <property type="evidence" value="ECO:0007669"/>
    <property type="project" value="UniProtKB-ARBA"/>
</dbReference>
<dbReference type="AlphaFoldDB" id="A0A644V590"/>
<organism evidence="5">
    <name type="scientific">bioreactor metagenome</name>
    <dbReference type="NCBI Taxonomy" id="1076179"/>
    <lineage>
        <taxon>unclassified sequences</taxon>
        <taxon>metagenomes</taxon>
        <taxon>ecological metagenomes</taxon>
    </lineage>
</organism>
<dbReference type="PANTHER" id="PTHR46470:SF2">
    <property type="entry name" value="GLYCERALDEHYDE 3-PHOSPHATE PHOSPHATASE"/>
    <property type="match status" value="1"/>
</dbReference>
<accession>A0A644V590</accession>
<keyword evidence="2" id="KW-0479">Metal-binding</keyword>
<dbReference type="InterPro" id="IPR041492">
    <property type="entry name" value="HAD_2"/>
</dbReference>
<dbReference type="InterPro" id="IPR051400">
    <property type="entry name" value="HAD-like_hydrolase"/>
</dbReference>
<evidence type="ECO:0000313" key="5">
    <source>
        <dbReference type="EMBL" id="MPL86464.1"/>
    </source>
</evidence>
<gene>
    <name evidence="5" type="primary">gph_14</name>
    <name evidence="5" type="ORF">SDC9_32444</name>
</gene>
<dbReference type="NCBIfam" id="TIGR01549">
    <property type="entry name" value="HAD-SF-IA-v1"/>
    <property type="match status" value="1"/>
</dbReference>
<dbReference type="GO" id="GO:0046872">
    <property type="term" value="F:metal ion binding"/>
    <property type="evidence" value="ECO:0007669"/>
    <property type="project" value="UniProtKB-KW"/>
</dbReference>
<comment type="caution">
    <text evidence="5">The sequence shown here is derived from an EMBL/GenBank/DDBJ whole genome shotgun (WGS) entry which is preliminary data.</text>
</comment>
<proteinExistence type="predicted"/>
<dbReference type="NCBIfam" id="TIGR01509">
    <property type="entry name" value="HAD-SF-IA-v3"/>
    <property type="match status" value="1"/>
</dbReference>
<keyword evidence="3 5" id="KW-0378">Hydrolase</keyword>
<dbReference type="Gene3D" id="1.10.150.520">
    <property type="match status" value="1"/>
</dbReference>
<name>A0A644V590_9ZZZZ</name>
<dbReference type="Pfam" id="PF13419">
    <property type="entry name" value="HAD_2"/>
    <property type="match status" value="1"/>
</dbReference>
<evidence type="ECO:0000256" key="2">
    <source>
        <dbReference type="ARBA" id="ARBA00022723"/>
    </source>
</evidence>
<dbReference type="InterPro" id="IPR023214">
    <property type="entry name" value="HAD_sf"/>
</dbReference>